<dbReference type="AlphaFoldDB" id="A0AAF0V859"/>
<dbReference type="GO" id="GO:0015074">
    <property type="term" value="P:DNA integration"/>
    <property type="evidence" value="ECO:0007669"/>
    <property type="project" value="InterPro"/>
</dbReference>
<evidence type="ECO:0000259" key="1">
    <source>
        <dbReference type="PROSITE" id="PS50994"/>
    </source>
</evidence>
<sequence length="238" mass="28097">MTMMYPDLKRLYWWPDMKKDIAKFVAKCQNCQQVKYEHQRPVVDRLTKSAHFISVRVDYDAQHLAKVYVKKIVRLHRVPLSIISDRGTQFTSKFWGKLHEELGTQLTFSTAFQPQSRQKKYVNCKVKDITFQDGEQVILKVSPIKGMIRFCKKGNLGPRYIWPFKILDTIRPVAYRLALPPSLSGVHLVFHVSMLKKYHGDKDYIIKWNSVLLDKYVQYEEELVAILDGYIRKLRTKE</sequence>
<dbReference type="Proteomes" id="UP001234989">
    <property type="component" value="Chromosome 12"/>
</dbReference>
<evidence type="ECO:0000313" key="2">
    <source>
        <dbReference type="EMBL" id="WMV58506.1"/>
    </source>
</evidence>
<feature type="domain" description="Integrase catalytic" evidence="1">
    <location>
        <begin position="2"/>
        <end position="117"/>
    </location>
</feature>
<reference evidence="2" key="1">
    <citation type="submission" date="2023-08" db="EMBL/GenBank/DDBJ databases">
        <title>A de novo genome assembly of Solanum verrucosum Schlechtendal, a Mexican diploid species geographically isolated from the other diploid A-genome species in potato relatives.</title>
        <authorList>
            <person name="Hosaka K."/>
        </authorList>
    </citation>
    <scope>NUCLEOTIDE SEQUENCE</scope>
    <source>
        <tissue evidence="2">Young leaves</tissue>
    </source>
</reference>
<dbReference type="Gene3D" id="1.10.340.70">
    <property type="match status" value="1"/>
</dbReference>
<gene>
    <name evidence="2" type="ORF">MTR67_051891</name>
</gene>
<dbReference type="Pfam" id="PF17921">
    <property type="entry name" value="Integrase_H2C2"/>
    <property type="match status" value="1"/>
</dbReference>
<keyword evidence="3" id="KW-1185">Reference proteome</keyword>
<proteinExistence type="predicted"/>
<protein>
    <recommendedName>
        <fullName evidence="1">Integrase catalytic domain-containing protein</fullName>
    </recommendedName>
</protein>
<dbReference type="InterPro" id="IPR012337">
    <property type="entry name" value="RNaseH-like_sf"/>
</dbReference>
<dbReference type="InterPro" id="IPR056924">
    <property type="entry name" value="SH3_Tf2-1"/>
</dbReference>
<name>A0AAF0V859_SOLVR</name>
<dbReference type="PANTHER" id="PTHR46148:SF60">
    <property type="entry name" value="CHROMO DOMAIN-CONTAINING PROTEIN"/>
    <property type="match status" value="1"/>
</dbReference>
<dbReference type="GO" id="GO:0003676">
    <property type="term" value="F:nucleic acid binding"/>
    <property type="evidence" value="ECO:0007669"/>
    <property type="project" value="InterPro"/>
</dbReference>
<organism evidence="2 3">
    <name type="scientific">Solanum verrucosum</name>
    <dbReference type="NCBI Taxonomy" id="315347"/>
    <lineage>
        <taxon>Eukaryota</taxon>
        <taxon>Viridiplantae</taxon>
        <taxon>Streptophyta</taxon>
        <taxon>Embryophyta</taxon>
        <taxon>Tracheophyta</taxon>
        <taxon>Spermatophyta</taxon>
        <taxon>Magnoliopsida</taxon>
        <taxon>eudicotyledons</taxon>
        <taxon>Gunneridae</taxon>
        <taxon>Pentapetalae</taxon>
        <taxon>asterids</taxon>
        <taxon>lamiids</taxon>
        <taxon>Solanales</taxon>
        <taxon>Solanaceae</taxon>
        <taxon>Solanoideae</taxon>
        <taxon>Solaneae</taxon>
        <taxon>Solanum</taxon>
    </lineage>
</organism>
<dbReference type="SUPFAM" id="SSF53098">
    <property type="entry name" value="Ribonuclease H-like"/>
    <property type="match status" value="1"/>
</dbReference>
<dbReference type="PANTHER" id="PTHR46148">
    <property type="entry name" value="CHROMO DOMAIN-CONTAINING PROTEIN"/>
    <property type="match status" value="1"/>
</dbReference>
<evidence type="ECO:0000313" key="3">
    <source>
        <dbReference type="Proteomes" id="UP001234989"/>
    </source>
</evidence>
<accession>A0AAF0V859</accession>
<dbReference type="InterPro" id="IPR001584">
    <property type="entry name" value="Integrase_cat-core"/>
</dbReference>
<dbReference type="PROSITE" id="PS50994">
    <property type="entry name" value="INTEGRASE"/>
    <property type="match status" value="1"/>
</dbReference>
<dbReference type="Pfam" id="PF24626">
    <property type="entry name" value="SH3_Tf2-1"/>
    <property type="match status" value="1"/>
</dbReference>
<dbReference type="InterPro" id="IPR036397">
    <property type="entry name" value="RNaseH_sf"/>
</dbReference>
<dbReference type="InterPro" id="IPR041588">
    <property type="entry name" value="Integrase_H2C2"/>
</dbReference>
<dbReference type="EMBL" id="CP133623">
    <property type="protein sequence ID" value="WMV58506.1"/>
    <property type="molecule type" value="Genomic_DNA"/>
</dbReference>
<dbReference type="Gene3D" id="3.30.420.10">
    <property type="entry name" value="Ribonuclease H-like superfamily/Ribonuclease H"/>
    <property type="match status" value="1"/>
</dbReference>